<reference evidence="2" key="1">
    <citation type="journal article" date="2023" name="Mol. Phylogenet. Evol.">
        <title>Genome-scale phylogeny and comparative genomics of the fungal order Sordariales.</title>
        <authorList>
            <person name="Hensen N."/>
            <person name="Bonometti L."/>
            <person name="Westerberg I."/>
            <person name="Brannstrom I.O."/>
            <person name="Guillou S."/>
            <person name="Cros-Aarteil S."/>
            <person name="Calhoun S."/>
            <person name="Haridas S."/>
            <person name="Kuo A."/>
            <person name="Mondo S."/>
            <person name="Pangilinan J."/>
            <person name="Riley R."/>
            <person name="LaButti K."/>
            <person name="Andreopoulos B."/>
            <person name="Lipzen A."/>
            <person name="Chen C."/>
            <person name="Yan M."/>
            <person name="Daum C."/>
            <person name="Ng V."/>
            <person name="Clum A."/>
            <person name="Steindorff A."/>
            <person name="Ohm R.A."/>
            <person name="Martin F."/>
            <person name="Silar P."/>
            <person name="Natvig D.O."/>
            <person name="Lalanne C."/>
            <person name="Gautier V."/>
            <person name="Ament-Velasquez S.L."/>
            <person name="Kruys A."/>
            <person name="Hutchinson M.I."/>
            <person name="Powell A.J."/>
            <person name="Barry K."/>
            <person name="Miller A.N."/>
            <person name="Grigoriev I.V."/>
            <person name="Debuchy R."/>
            <person name="Gladieux P."/>
            <person name="Hiltunen Thoren M."/>
            <person name="Johannesson H."/>
        </authorList>
    </citation>
    <scope>NUCLEOTIDE SEQUENCE</scope>
    <source>
        <strain evidence="2">CBS 315.58</strain>
    </source>
</reference>
<dbReference type="InterPro" id="IPR025533">
    <property type="entry name" value="DUF4419"/>
</dbReference>
<proteinExistence type="predicted"/>
<reference evidence="2" key="2">
    <citation type="submission" date="2023-05" db="EMBL/GenBank/DDBJ databases">
        <authorList>
            <consortium name="Lawrence Berkeley National Laboratory"/>
            <person name="Steindorff A."/>
            <person name="Hensen N."/>
            <person name="Bonometti L."/>
            <person name="Westerberg I."/>
            <person name="Brannstrom I.O."/>
            <person name="Guillou S."/>
            <person name="Cros-Aarteil S."/>
            <person name="Calhoun S."/>
            <person name="Haridas S."/>
            <person name="Kuo A."/>
            <person name="Mondo S."/>
            <person name="Pangilinan J."/>
            <person name="Riley R."/>
            <person name="Labutti K."/>
            <person name="Andreopoulos B."/>
            <person name="Lipzen A."/>
            <person name="Chen C."/>
            <person name="Yanf M."/>
            <person name="Daum C."/>
            <person name="Ng V."/>
            <person name="Clum A."/>
            <person name="Ohm R."/>
            <person name="Martin F."/>
            <person name="Silar P."/>
            <person name="Natvig D."/>
            <person name="Lalanne C."/>
            <person name="Gautier V."/>
            <person name="Ament-Velasquez S.L."/>
            <person name="Kruys A."/>
            <person name="Hutchinson M.I."/>
            <person name="Powell A.J."/>
            <person name="Barry K."/>
            <person name="Miller A.N."/>
            <person name="Grigoriev I.V."/>
            <person name="Debuchy R."/>
            <person name="Gladieux P."/>
            <person name="Thoren M.H."/>
            <person name="Johannesson H."/>
        </authorList>
    </citation>
    <scope>NUCLEOTIDE SEQUENCE</scope>
    <source>
        <strain evidence="2">CBS 315.58</strain>
    </source>
</reference>
<keyword evidence="3" id="KW-1185">Reference proteome</keyword>
<accession>A0AAN6XQK0</accession>
<evidence type="ECO:0000256" key="1">
    <source>
        <dbReference type="SAM" id="MobiDB-lite"/>
    </source>
</evidence>
<dbReference type="AlphaFoldDB" id="A0AAN6XQK0"/>
<comment type="caution">
    <text evidence="2">The sequence shown here is derived from an EMBL/GenBank/DDBJ whole genome shotgun (WGS) entry which is preliminary data.</text>
</comment>
<feature type="compositionally biased region" description="Basic and acidic residues" evidence="1">
    <location>
        <begin position="9"/>
        <end position="21"/>
    </location>
</feature>
<name>A0AAN6XQK0_9PEZI</name>
<dbReference type="PANTHER" id="PTHR31252">
    <property type="entry name" value="DUF4419 DOMAIN-CONTAINING PROTEIN"/>
    <property type="match status" value="1"/>
</dbReference>
<evidence type="ECO:0000313" key="2">
    <source>
        <dbReference type="EMBL" id="KAK4202757.1"/>
    </source>
</evidence>
<feature type="region of interest" description="Disordered" evidence="1">
    <location>
        <begin position="1"/>
        <end position="21"/>
    </location>
</feature>
<dbReference type="EMBL" id="MU863894">
    <property type="protein sequence ID" value="KAK4202757.1"/>
    <property type="molecule type" value="Genomic_DNA"/>
</dbReference>
<protein>
    <submittedName>
        <fullName evidence="2">Uncharacterized protein</fullName>
    </submittedName>
</protein>
<dbReference type="Pfam" id="PF14388">
    <property type="entry name" value="DUF4419"/>
    <property type="match status" value="1"/>
</dbReference>
<gene>
    <name evidence="2" type="ORF">QBC40DRAFT_275659</name>
</gene>
<evidence type="ECO:0000313" key="3">
    <source>
        <dbReference type="Proteomes" id="UP001303160"/>
    </source>
</evidence>
<sequence>MPALIHPSSSREKSGMIGRNDRVVSSGPELFAKVSEGDYMGYKILRSSFSFSDHHETNTTAPCSVVSNKNGFAHTIIRAWQQDLHLRLRPDDVWLAILAQFSFFVDGNAEAVSPIFIAHKEKIPLVIDARPATVQTMDVNSIAQQLASMVKENLKDPSIATTLLPNFTTTTPHDRATASMVFLGTMKEYFDYGIRLGCSFPSVTLLGEKSDWADMLQRVGWFGTIKHGDAISWALRLKKVLEYMVASFDRPDDEEIRRFWRSAVHEHGEAMSGTVETLSGWLTAFCYWGADGKRVYNFSDQELASFTGVEGLPGYKRFTVDGVAFPVIRRDKVPPGVVRVPVTLYGDIAETVTLLAGSIGMQVVKEDDETAVQPASGWWVFSAKHSRFTSSKKSLHA</sequence>
<organism evidence="2 3">
    <name type="scientific">Triangularia verruculosa</name>
    <dbReference type="NCBI Taxonomy" id="2587418"/>
    <lineage>
        <taxon>Eukaryota</taxon>
        <taxon>Fungi</taxon>
        <taxon>Dikarya</taxon>
        <taxon>Ascomycota</taxon>
        <taxon>Pezizomycotina</taxon>
        <taxon>Sordariomycetes</taxon>
        <taxon>Sordariomycetidae</taxon>
        <taxon>Sordariales</taxon>
        <taxon>Podosporaceae</taxon>
        <taxon>Triangularia</taxon>
    </lineage>
</organism>
<dbReference type="PANTHER" id="PTHR31252:SF11">
    <property type="entry name" value="DUF4419 DOMAIN-CONTAINING PROTEIN"/>
    <property type="match status" value="1"/>
</dbReference>
<dbReference type="Proteomes" id="UP001303160">
    <property type="component" value="Unassembled WGS sequence"/>
</dbReference>